<evidence type="ECO:0000256" key="3">
    <source>
        <dbReference type="ARBA" id="ARBA00022884"/>
    </source>
</evidence>
<keyword evidence="3 5" id="KW-0694">RNA-binding</keyword>
<dbReference type="EMBL" id="UFAJ01000567">
    <property type="protein sequence ID" value="SSD61096.1"/>
    <property type="molecule type" value="Genomic_DNA"/>
</dbReference>
<dbReference type="PANTHER" id="PTHR48039">
    <property type="entry name" value="RNA-BINDING MOTIF PROTEIN 14B"/>
    <property type="match status" value="1"/>
</dbReference>
<dbReference type="SUPFAM" id="SSF54928">
    <property type="entry name" value="RNA-binding domain, RBD"/>
    <property type="match status" value="1"/>
</dbReference>
<name>A0A376B8U6_9ASCO</name>
<keyword evidence="2" id="KW-0677">Repeat</keyword>
<evidence type="ECO:0000256" key="5">
    <source>
        <dbReference type="PROSITE-ProRule" id="PRU00176"/>
    </source>
</evidence>
<evidence type="ECO:0000313" key="8">
    <source>
        <dbReference type="Proteomes" id="UP000262825"/>
    </source>
</evidence>
<dbReference type="Proteomes" id="UP000262825">
    <property type="component" value="Unassembled WGS sequence"/>
</dbReference>
<sequence length="121" mass="14072">MSNRNSSGSKNGEMISTNVHKTIDTKKTVKNKKTIIPKNTLYVHNLNWKINKETLRENLYLLFSTYGEVIEIFINLKMREQAFVVFKNVDEANLAKLSLNQESFFDKPLQIEFSNKVTELD</sequence>
<dbReference type="PROSITE" id="PS50102">
    <property type="entry name" value="RRM"/>
    <property type="match status" value="1"/>
</dbReference>
<dbReference type="GO" id="GO:0003729">
    <property type="term" value="F:mRNA binding"/>
    <property type="evidence" value="ECO:0007669"/>
    <property type="project" value="TreeGrafter"/>
</dbReference>
<proteinExistence type="predicted"/>
<evidence type="ECO:0000256" key="1">
    <source>
        <dbReference type="ARBA" id="ARBA00004123"/>
    </source>
</evidence>
<comment type="subcellular location">
    <subcellularLocation>
        <location evidence="1">Nucleus</location>
    </subcellularLocation>
</comment>
<dbReference type="OrthoDB" id="277802at2759"/>
<organism evidence="7 8">
    <name type="scientific">Saccharomycodes ludwigii</name>
    <dbReference type="NCBI Taxonomy" id="36035"/>
    <lineage>
        <taxon>Eukaryota</taxon>
        <taxon>Fungi</taxon>
        <taxon>Dikarya</taxon>
        <taxon>Ascomycota</taxon>
        <taxon>Saccharomycotina</taxon>
        <taxon>Saccharomycetes</taxon>
        <taxon>Saccharomycodales</taxon>
        <taxon>Saccharomycodaceae</taxon>
        <taxon>Saccharomycodes</taxon>
    </lineage>
</organism>
<keyword evidence="4" id="KW-0539">Nucleus</keyword>
<dbReference type="Pfam" id="PF00076">
    <property type="entry name" value="RRM_1"/>
    <property type="match status" value="1"/>
</dbReference>
<dbReference type="InterPro" id="IPR035979">
    <property type="entry name" value="RBD_domain_sf"/>
</dbReference>
<dbReference type="InterPro" id="IPR012677">
    <property type="entry name" value="Nucleotide-bd_a/b_plait_sf"/>
</dbReference>
<dbReference type="InterPro" id="IPR051945">
    <property type="entry name" value="RRM_MRD1_RNA_proc_ribogen"/>
</dbReference>
<dbReference type="AlphaFoldDB" id="A0A376B8U6"/>
<dbReference type="Gene3D" id="3.30.70.330">
    <property type="match status" value="1"/>
</dbReference>
<dbReference type="SMART" id="SM00360">
    <property type="entry name" value="RRM"/>
    <property type="match status" value="1"/>
</dbReference>
<dbReference type="PANTHER" id="PTHR48039:SF5">
    <property type="entry name" value="RNA-BINDING PROTEIN 28"/>
    <property type="match status" value="1"/>
</dbReference>
<evidence type="ECO:0000259" key="6">
    <source>
        <dbReference type="PROSITE" id="PS50102"/>
    </source>
</evidence>
<reference evidence="8" key="1">
    <citation type="submission" date="2018-06" db="EMBL/GenBank/DDBJ databases">
        <authorList>
            <person name="Guldener U."/>
        </authorList>
    </citation>
    <scope>NUCLEOTIDE SEQUENCE [LARGE SCALE GENOMIC DNA]</scope>
    <source>
        <strain evidence="8">UTAD17</strain>
    </source>
</reference>
<dbReference type="CDD" id="cd12246">
    <property type="entry name" value="RRM1_U1A_like"/>
    <property type="match status" value="1"/>
</dbReference>
<gene>
    <name evidence="7" type="ORF">SCODWIG_02857</name>
</gene>
<evidence type="ECO:0000256" key="4">
    <source>
        <dbReference type="ARBA" id="ARBA00023242"/>
    </source>
</evidence>
<feature type="domain" description="RRM" evidence="6">
    <location>
        <begin position="39"/>
        <end position="116"/>
    </location>
</feature>
<dbReference type="GO" id="GO:0005634">
    <property type="term" value="C:nucleus"/>
    <property type="evidence" value="ECO:0007669"/>
    <property type="project" value="UniProtKB-SubCell"/>
</dbReference>
<dbReference type="InterPro" id="IPR000504">
    <property type="entry name" value="RRM_dom"/>
</dbReference>
<protein>
    <submittedName>
        <fullName evidence="7">Related to U2 small nuclear ribonucleoprotein B</fullName>
    </submittedName>
</protein>
<dbReference type="GO" id="GO:1990904">
    <property type="term" value="C:ribonucleoprotein complex"/>
    <property type="evidence" value="ECO:0007669"/>
    <property type="project" value="UniProtKB-KW"/>
</dbReference>
<evidence type="ECO:0000256" key="2">
    <source>
        <dbReference type="ARBA" id="ARBA00022737"/>
    </source>
</evidence>
<evidence type="ECO:0000313" key="7">
    <source>
        <dbReference type="EMBL" id="SSD61096.1"/>
    </source>
</evidence>
<dbReference type="VEuPathDB" id="FungiDB:SCODWIG_02857"/>
<keyword evidence="8" id="KW-1185">Reference proteome</keyword>
<keyword evidence="7" id="KW-0687">Ribonucleoprotein</keyword>
<accession>A0A376B8U6</accession>